<dbReference type="eggNOG" id="ENOG502R7X0">
    <property type="taxonomic scope" value="Eukaryota"/>
</dbReference>
<evidence type="ECO:0000256" key="1">
    <source>
        <dbReference type="ARBA" id="ARBA00011026"/>
    </source>
</evidence>
<gene>
    <name evidence="3" type="ORF">EmuJ_001170000</name>
</gene>
<feature type="compositionally biased region" description="Low complexity" evidence="2">
    <location>
        <begin position="254"/>
        <end position="267"/>
    </location>
</feature>
<dbReference type="OrthoDB" id="196393at2759"/>
<dbReference type="Pfam" id="PF14753">
    <property type="entry name" value="FAM221"/>
    <property type="match status" value="2"/>
</dbReference>
<feature type="compositionally biased region" description="Polar residues" evidence="2">
    <location>
        <begin position="273"/>
        <end position="283"/>
    </location>
</feature>
<dbReference type="PANTHER" id="PTHR31214">
    <property type="entry name" value="PROTEIN FAM221A-RELATED"/>
    <property type="match status" value="1"/>
</dbReference>
<dbReference type="Proteomes" id="UP000017246">
    <property type="component" value="Unassembled WGS sequence"/>
</dbReference>
<dbReference type="AlphaFoldDB" id="A0A068XU21"/>
<name>A0A068XU21_ECHMU</name>
<dbReference type="PANTHER" id="PTHR31214:SF3">
    <property type="entry name" value="PROTEIN FAM221B"/>
    <property type="match status" value="1"/>
</dbReference>
<organism evidence="3 4">
    <name type="scientific">Echinococcus multilocularis</name>
    <name type="common">Fox tapeworm</name>
    <dbReference type="NCBI Taxonomy" id="6211"/>
    <lineage>
        <taxon>Eukaryota</taxon>
        <taxon>Metazoa</taxon>
        <taxon>Spiralia</taxon>
        <taxon>Lophotrochozoa</taxon>
        <taxon>Platyhelminthes</taxon>
        <taxon>Cestoda</taxon>
        <taxon>Eucestoda</taxon>
        <taxon>Cyclophyllidea</taxon>
        <taxon>Taeniidae</taxon>
        <taxon>Echinococcus</taxon>
    </lineage>
</organism>
<proteinExistence type="inferred from homology"/>
<reference evidence="3" key="2">
    <citation type="submission" date="2015-11" db="EMBL/GenBank/DDBJ databases">
        <authorList>
            <person name="Zhang Y."/>
            <person name="Guo Z."/>
        </authorList>
    </citation>
    <scope>NUCLEOTIDE SEQUENCE</scope>
</reference>
<evidence type="ECO:0000313" key="4">
    <source>
        <dbReference type="Proteomes" id="UP000017246"/>
    </source>
</evidence>
<sequence>MATSLKELIILQLEVGRDVFYADLVIEVRINRVEIPQHYDTISVAQALNQDFAKKTKELFDAEVVAVEEAISTGIYVSYRPNGTEYEQQDCLRVSSTGRCFCSHLLKEHNKFSATSRNTACTQSGCSCKRFLFAPGRPEDFGEFWLPKRRDFNREAYRMKCKCKHTHEEHVCHPSPFRCNAKRCNCLAFSSASVCAACDQRWEQHVTVFETEEERKDAGRQIREDWYPFSELPAMRDIALTGEGNPKAKKLIDALPSQAQSQLPSSSNKPTDDNNTPFRPSGQ</sequence>
<evidence type="ECO:0008006" key="5">
    <source>
        <dbReference type="Google" id="ProtNLM"/>
    </source>
</evidence>
<evidence type="ECO:0000256" key="2">
    <source>
        <dbReference type="SAM" id="MobiDB-lite"/>
    </source>
</evidence>
<evidence type="ECO:0000313" key="3">
    <source>
        <dbReference type="EMBL" id="CDS35753.1"/>
    </source>
</evidence>
<keyword evidence="4" id="KW-1185">Reference proteome</keyword>
<feature type="region of interest" description="Disordered" evidence="2">
    <location>
        <begin position="249"/>
        <end position="283"/>
    </location>
</feature>
<protein>
    <recommendedName>
        <fullName evidence="5">Protein FAM221B</fullName>
    </recommendedName>
</protein>
<reference evidence="3" key="1">
    <citation type="journal article" date="2013" name="Nature">
        <title>The genomes of four tapeworm species reveal adaptations to parasitism.</title>
        <authorList>
            <person name="Tsai I.J."/>
            <person name="Zarowiecki M."/>
            <person name="Holroyd N."/>
            <person name="Garciarrubio A."/>
            <person name="Sanchez-Flores A."/>
            <person name="Brooks K.L."/>
            <person name="Tracey A."/>
            <person name="Bobes R.J."/>
            <person name="Fragoso G."/>
            <person name="Sciutto E."/>
            <person name="Aslett M."/>
            <person name="Beasley H."/>
            <person name="Bennett H.M."/>
            <person name="Cai J."/>
            <person name="Camicia F."/>
            <person name="Clark R."/>
            <person name="Cucher M."/>
            <person name="De Silva N."/>
            <person name="Day T.A."/>
            <person name="Deplazes P."/>
            <person name="Estrada K."/>
            <person name="Fernandez C."/>
            <person name="Holland P.W."/>
            <person name="Hou J."/>
            <person name="Hu S."/>
            <person name="Huckvale T."/>
            <person name="Hung S.S."/>
            <person name="Kamenetzky L."/>
            <person name="Keane J.A."/>
            <person name="Kiss F."/>
            <person name="Koziol U."/>
            <person name="Lambert O."/>
            <person name="Liu K."/>
            <person name="Luo X."/>
            <person name="Luo Y."/>
            <person name="Macchiaroli N."/>
            <person name="Nichol S."/>
            <person name="Paps J."/>
            <person name="Parkinson J."/>
            <person name="Pouchkina-Stantcheva N."/>
            <person name="Riddiford N."/>
            <person name="Rosenzvit M."/>
            <person name="Salinas G."/>
            <person name="Wasmuth J.D."/>
            <person name="Zamanian M."/>
            <person name="Zheng Y."/>
            <person name="Cai X."/>
            <person name="Soberon X."/>
            <person name="Olson P.D."/>
            <person name="Laclette J.P."/>
            <person name="Brehm K."/>
            <person name="Berriman M."/>
            <person name="Garciarrubio A."/>
            <person name="Bobes R.J."/>
            <person name="Fragoso G."/>
            <person name="Sanchez-Flores A."/>
            <person name="Estrada K."/>
            <person name="Cevallos M.A."/>
            <person name="Morett E."/>
            <person name="Gonzalez V."/>
            <person name="Portillo T."/>
            <person name="Ochoa-Leyva A."/>
            <person name="Jose M.V."/>
            <person name="Sciutto E."/>
            <person name="Landa A."/>
            <person name="Jimenez L."/>
            <person name="Valdes V."/>
            <person name="Carrero J.C."/>
            <person name="Larralde C."/>
            <person name="Morales-Montor J."/>
            <person name="Limon-Lason J."/>
            <person name="Soberon X."/>
            <person name="Laclette J.P."/>
        </authorList>
    </citation>
    <scope>NUCLEOTIDE SEQUENCE [LARGE SCALE GENOMIC DNA]</scope>
</reference>
<dbReference type="OMA" id="EFTWDCI"/>
<dbReference type="InterPro" id="IPR026755">
    <property type="entry name" value="Fam221a/b"/>
</dbReference>
<comment type="similarity">
    <text evidence="1">Belongs to the FAM221 family.</text>
</comment>
<dbReference type="EMBL" id="LN902841">
    <property type="protein sequence ID" value="CDS35753.1"/>
    <property type="molecule type" value="Genomic_DNA"/>
</dbReference>
<accession>A0A068XU21</accession>